<evidence type="ECO:0000256" key="7">
    <source>
        <dbReference type="ARBA" id="ARBA00023016"/>
    </source>
</evidence>
<feature type="zinc finger region" description="CR-type" evidence="11">
    <location>
        <begin position="132"/>
        <end position="214"/>
    </location>
</feature>
<gene>
    <name evidence="14" type="ORF">UT42_C0023G0017</name>
</gene>
<dbReference type="PROSITE" id="PS51188">
    <property type="entry name" value="ZF_CR"/>
    <property type="match status" value="1"/>
</dbReference>
<dbReference type="NCBIfam" id="TIGR02349">
    <property type="entry name" value="DnaJ_bact"/>
    <property type="match status" value="1"/>
</dbReference>
<dbReference type="PANTHER" id="PTHR43096">
    <property type="entry name" value="DNAJ HOMOLOG 1, MITOCHONDRIAL-RELATED"/>
    <property type="match status" value="1"/>
</dbReference>
<evidence type="ECO:0000256" key="11">
    <source>
        <dbReference type="PROSITE-ProRule" id="PRU00546"/>
    </source>
</evidence>
<organism evidence="14 15">
    <name type="scientific">Candidatus Falkowbacteria bacterium GW2011_GWA2_39_24</name>
    <dbReference type="NCBI Taxonomy" id="1618634"/>
    <lineage>
        <taxon>Bacteria</taxon>
        <taxon>Candidatus Falkowiibacteriota</taxon>
    </lineage>
</organism>
<dbReference type="SUPFAM" id="SSF49493">
    <property type="entry name" value="HSP40/DnaJ peptide-binding domain"/>
    <property type="match status" value="2"/>
</dbReference>
<evidence type="ECO:0000256" key="5">
    <source>
        <dbReference type="ARBA" id="ARBA00022771"/>
    </source>
</evidence>
<dbReference type="InterPro" id="IPR002939">
    <property type="entry name" value="DnaJ_C"/>
</dbReference>
<feature type="domain" description="J" evidence="12">
    <location>
        <begin position="4"/>
        <end position="66"/>
    </location>
</feature>
<dbReference type="SUPFAM" id="SSF46565">
    <property type="entry name" value="Chaperone J-domain"/>
    <property type="match status" value="1"/>
</dbReference>
<comment type="similarity">
    <text evidence="9">Belongs to the DnaJ family.</text>
</comment>
<dbReference type="Proteomes" id="UP000034048">
    <property type="component" value="Unassembled WGS sequence"/>
</dbReference>
<evidence type="ECO:0000256" key="2">
    <source>
        <dbReference type="ARBA" id="ARBA00022705"/>
    </source>
</evidence>
<dbReference type="PANTHER" id="PTHR43096:SF48">
    <property type="entry name" value="CHAPERONE PROTEIN DNAJ"/>
    <property type="match status" value="1"/>
</dbReference>
<feature type="domain" description="CR-type" evidence="13">
    <location>
        <begin position="132"/>
        <end position="214"/>
    </location>
</feature>
<comment type="caution">
    <text evidence="14">The sequence shown here is derived from an EMBL/GenBank/DDBJ whole genome shotgun (WGS) entry which is preliminary data.</text>
</comment>
<keyword evidence="2" id="KW-0235">DNA replication</keyword>
<evidence type="ECO:0000256" key="9">
    <source>
        <dbReference type="ARBA" id="ARBA00061004"/>
    </source>
</evidence>
<dbReference type="GO" id="GO:0051082">
    <property type="term" value="F:unfolded protein binding"/>
    <property type="evidence" value="ECO:0007669"/>
    <property type="project" value="InterPro"/>
</dbReference>
<dbReference type="SMART" id="SM00271">
    <property type="entry name" value="DnaJ"/>
    <property type="match status" value="1"/>
</dbReference>
<keyword evidence="1" id="KW-0963">Cytoplasm</keyword>
<dbReference type="GO" id="GO:0042026">
    <property type="term" value="P:protein refolding"/>
    <property type="evidence" value="ECO:0007669"/>
    <property type="project" value="TreeGrafter"/>
</dbReference>
<dbReference type="PROSITE" id="PS50076">
    <property type="entry name" value="DNAJ_2"/>
    <property type="match status" value="1"/>
</dbReference>
<dbReference type="GO" id="GO:0005524">
    <property type="term" value="F:ATP binding"/>
    <property type="evidence" value="ECO:0007669"/>
    <property type="project" value="InterPro"/>
</dbReference>
<keyword evidence="5 11" id="KW-0863">Zinc-finger</keyword>
<dbReference type="HAMAP" id="MF_01152">
    <property type="entry name" value="DnaJ"/>
    <property type="match status" value="1"/>
</dbReference>
<name>A0A0G0QWB6_9BACT</name>
<keyword evidence="4" id="KW-0677">Repeat</keyword>
<dbReference type="Pfam" id="PF00684">
    <property type="entry name" value="DnaJ_CXXCXGXG"/>
    <property type="match status" value="1"/>
</dbReference>
<dbReference type="Pfam" id="PF00226">
    <property type="entry name" value="DnaJ"/>
    <property type="match status" value="1"/>
</dbReference>
<dbReference type="InterPro" id="IPR036869">
    <property type="entry name" value="J_dom_sf"/>
</dbReference>
<evidence type="ECO:0000256" key="4">
    <source>
        <dbReference type="ARBA" id="ARBA00022737"/>
    </source>
</evidence>
<evidence type="ECO:0000256" key="6">
    <source>
        <dbReference type="ARBA" id="ARBA00022833"/>
    </source>
</evidence>
<reference evidence="14 15" key="1">
    <citation type="journal article" date="2015" name="Nature">
        <title>rRNA introns, odd ribosomes, and small enigmatic genomes across a large radiation of phyla.</title>
        <authorList>
            <person name="Brown C.T."/>
            <person name="Hug L.A."/>
            <person name="Thomas B.C."/>
            <person name="Sharon I."/>
            <person name="Castelle C.J."/>
            <person name="Singh A."/>
            <person name="Wilkins M.J."/>
            <person name="Williams K.H."/>
            <person name="Banfield J.F."/>
        </authorList>
    </citation>
    <scope>NUCLEOTIDE SEQUENCE [LARGE SCALE GENOMIC DNA]</scope>
</reference>
<evidence type="ECO:0000256" key="10">
    <source>
        <dbReference type="ARBA" id="ARBA00067609"/>
    </source>
</evidence>
<dbReference type="SUPFAM" id="SSF57938">
    <property type="entry name" value="DnaJ/Hsp40 cysteine-rich domain"/>
    <property type="match status" value="1"/>
</dbReference>
<evidence type="ECO:0000256" key="3">
    <source>
        <dbReference type="ARBA" id="ARBA00022723"/>
    </source>
</evidence>
<dbReference type="InterPro" id="IPR001305">
    <property type="entry name" value="HSP_DnaJ_Cys-rich_dom"/>
</dbReference>
<dbReference type="Gene3D" id="1.10.287.110">
    <property type="entry name" value="DnaJ domain"/>
    <property type="match status" value="1"/>
</dbReference>
<keyword evidence="3 11" id="KW-0479">Metal-binding</keyword>
<evidence type="ECO:0000259" key="13">
    <source>
        <dbReference type="PROSITE" id="PS51188"/>
    </source>
</evidence>
<evidence type="ECO:0000259" key="12">
    <source>
        <dbReference type="PROSITE" id="PS50076"/>
    </source>
</evidence>
<evidence type="ECO:0000256" key="8">
    <source>
        <dbReference type="ARBA" id="ARBA00023186"/>
    </source>
</evidence>
<dbReference type="GO" id="GO:0008270">
    <property type="term" value="F:zinc ion binding"/>
    <property type="evidence" value="ECO:0007669"/>
    <property type="project" value="UniProtKB-KW"/>
</dbReference>
<evidence type="ECO:0000313" key="15">
    <source>
        <dbReference type="Proteomes" id="UP000034048"/>
    </source>
</evidence>
<dbReference type="PRINTS" id="PR00625">
    <property type="entry name" value="JDOMAIN"/>
</dbReference>
<sequence length="340" mass="37248">MGQDYYKILGLERQASAEDIKQAFHKKAHQHHPDKTGGDAEKFKEINEAYQVLSNPQKRAQYDQFGSTFNQSGRGGFNGFEGMNINMDDLGDMFGGFGDIFGFGSKKRSQRQQPGHDLEVVLDLTFEEAVFGTDKAIKLNKQVVCQDCQGRGGASSADIKTCHTCQGRGYITKMQRTILGAMQMQTECPDCQGQGQTITKPCSHCAGRGVKREGTELKVKIPAGIDNGETIRLSGQGEVGAKGAPAGDLYLKIRVQPHRHFQRRGYDILSEIDINLSQAVLGDKVEVATIDGQVDLKIPSGTQSGKTFILKNRGVTKLQGRGRGDQLITIKVKIPTSLNR</sequence>
<feature type="non-terminal residue" evidence="14">
    <location>
        <position position="340"/>
    </location>
</feature>
<dbReference type="CDD" id="cd10719">
    <property type="entry name" value="DnaJ_zf"/>
    <property type="match status" value="1"/>
</dbReference>
<dbReference type="NCBIfam" id="NF008035">
    <property type="entry name" value="PRK10767.1"/>
    <property type="match status" value="1"/>
</dbReference>
<evidence type="ECO:0000256" key="1">
    <source>
        <dbReference type="ARBA" id="ARBA00022490"/>
    </source>
</evidence>
<dbReference type="GO" id="GO:0009408">
    <property type="term" value="P:response to heat"/>
    <property type="evidence" value="ECO:0007669"/>
    <property type="project" value="InterPro"/>
</dbReference>
<dbReference type="Pfam" id="PF01556">
    <property type="entry name" value="DnaJ_C"/>
    <property type="match status" value="1"/>
</dbReference>
<dbReference type="FunFam" id="2.60.260.20:FF:000005">
    <property type="entry name" value="Chaperone protein dnaJ 1, mitochondrial"/>
    <property type="match status" value="1"/>
</dbReference>
<dbReference type="FunFam" id="2.10.230.10:FF:000002">
    <property type="entry name" value="Molecular chaperone DnaJ"/>
    <property type="match status" value="1"/>
</dbReference>
<keyword evidence="8" id="KW-0143">Chaperone</keyword>
<keyword evidence="7" id="KW-0346">Stress response</keyword>
<dbReference type="InterPro" id="IPR036410">
    <property type="entry name" value="HSP_DnaJ_Cys-rich_dom_sf"/>
</dbReference>
<accession>A0A0G0QWB6</accession>
<dbReference type="CDD" id="cd10747">
    <property type="entry name" value="DnaJ_C"/>
    <property type="match status" value="1"/>
</dbReference>
<dbReference type="GO" id="GO:0031072">
    <property type="term" value="F:heat shock protein binding"/>
    <property type="evidence" value="ECO:0007669"/>
    <property type="project" value="InterPro"/>
</dbReference>
<evidence type="ECO:0000313" key="14">
    <source>
        <dbReference type="EMBL" id="KKR14615.1"/>
    </source>
</evidence>
<dbReference type="PROSITE" id="PS00636">
    <property type="entry name" value="DNAJ_1"/>
    <property type="match status" value="1"/>
</dbReference>
<dbReference type="InterPro" id="IPR008971">
    <property type="entry name" value="HSP40/DnaJ_pept-bd"/>
</dbReference>
<dbReference type="InterPro" id="IPR012724">
    <property type="entry name" value="DnaJ"/>
</dbReference>
<dbReference type="InterPro" id="IPR001623">
    <property type="entry name" value="DnaJ_domain"/>
</dbReference>
<dbReference type="Gene3D" id="2.60.260.20">
    <property type="entry name" value="Urease metallochaperone UreE, N-terminal domain"/>
    <property type="match status" value="2"/>
</dbReference>
<dbReference type="Gene3D" id="2.10.230.10">
    <property type="entry name" value="Heat shock protein DnaJ, cysteine-rich domain"/>
    <property type="match status" value="1"/>
</dbReference>
<dbReference type="EMBL" id="LBWS01000023">
    <property type="protein sequence ID" value="KKR14615.1"/>
    <property type="molecule type" value="Genomic_DNA"/>
</dbReference>
<protein>
    <recommendedName>
        <fullName evidence="10">Chaperone protein DnaJ</fullName>
    </recommendedName>
</protein>
<dbReference type="InterPro" id="IPR018253">
    <property type="entry name" value="DnaJ_domain_CS"/>
</dbReference>
<proteinExistence type="inferred from homology"/>
<dbReference type="GO" id="GO:0005737">
    <property type="term" value="C:cytoplasm"/>
    <property type="evidence" value="ECO:0007669"/>
    <property type="project" value="TreeGrafter"/>
</dbReference>
<dbReference type="GO" id="GO:0006260">
    <property type="term" value="P:DNA replication"/>
    <property type="evidence" value="ECO:0007669"/>
    <property type="project" value="UniProtKB-KW"/>
</dbReference>
<keyword evidence="6 11" id="KW-0862">Zinc</keyword>
<dbReference type="CDD" id="cd06257">
    <property type="entry name" value="DnaJ"/>
    <property type="match status" value="1"/>
</dbReference>
<dbReference type="AlphaFoldDB" id="A0A0G0QWB6"/>